<evidence type="ECO:0000256" key="1">
    <source>
        <dbReference type="SAM" id="SignalP"/>
    </source>
</evidence>
<dbReference type="Proteomes" id="UP000224317">
    <property type="component" value="Unassembled WGS sequence"/>
</dbReference>
<evidence type="ECO:0008006" key="4">
    <source>
        <dbReference type="Google" id="ProtNLM"/>
    </source>
</evidence>
<dbReference type="EMBL" id="PDYH01000049">
    <property type="protein sequence ID" value="PHU39435.1"/>
    <property type="molecule type" value="Genomic_DNA"/>
</dbReference>
<feature type="signal peptide" evidence="1">
    <location>
        <begin position="1"/>
        <end position="26"/>
    </location>
</feature>
<protein>
    <recommendedName>
        <fullName evidence="4">Lipoprotein</fullName>
    </recommendedName>
</protein>
<keyword evidence="3" id="KW-1185">Reference proteome</keyword>
<proteinExistence type="predicted"/>
<sequence>MRKTKMIKKIGIMCLALIIGSSSLFAGCGYTKEERQRIASYRKVGKANAINYIEQKYGFTPKVKSVDNIYDGDTSVPTLTPMPSYKVSVGMEYDGREFTVEIPGDEESIYGEDDYQRDEIIDYLKEYILDACPQAEDVVLPLRERDTDLFGPYFTGDNFDDYINASDYRSKIILKLCNTDINEFSLDDFISKVQFQELFVINYKDKDMMPTPEHSSSVSLYELKDISPYINQAVEFYKTKDSINNDSCDIYHVEYDNLLITTEKDEEVTMEKLETEDSAEYGKCLGAYHLQTNAKDVNVYIPKSLFKGNEEITVIVGESSDELIYENDEYYCFNNISILEDSEDFVSTFEFRIYAKEIEERK</sequence>
<comment type="caution">
    <text evidence="2">The sequence shown here is derived from an EMBL/GenBank/DDBJ whole genome shotgun (WGS) entry which is preliminary data.</text>
</comment>
<dbReference type="AlphaFoldDB" id="A0A2G3E8F3"/>
<dbReference type="PROSITE" id="PS51257">
    <property type="entry name" value="PROKAR_LIPOPROTEIN"/>
    <property type="match status" value="1"/>
</dbReference>
<evidence type="ECO:0000313" key="2">
    <source>
        <dbReference type="EMBL" id="PHU39435.1"/>
    </source>
</evidence>
<dbReference type="RefSeq" id="WP_099413766.1">
    <property type="nucleotide sequence ID" value="NZ_PDYH01000049.1"/>
</dbReference>
<organism evidence="2 3">
    <name type="scientific">Pseudobutyrivibrio ruminis</name>
    <dbReference type="NCBI Taxonomy" id="46206"/>
    <lineage>
        <taxon>Bacteria</taxon>
        <taxon>Bacillati</taxon>
        <taxon>Bacillota</taxon>
        <taxon>Clostridia</taxon>
        <taxon>Lachnospirales</taxon>
        <taxon>Lachnospiraceae</taxon>
        <taxon>Pseudobutyrivibrio</taxon>
    </lineage>
</organism>
<gene>
    <name evidence="2" type="ORF">CSX00_11305</name>
</gene>
<evidence type="ECO:0000313" key="3">
    <source>
        <dbReference type="Proteomes" id="UP000224317"/>
    </source>
</evidence>
<keyword evidence="1" id="KW-0732">Signal</keyword>
<feature type="chain" id="PRO_5013828012" description="Lipoprotein" evidence="1">
    <location>
        <begin position="27"/>
        <end position="362"/>
    </location>
</feature>
<accession>A0A2G3E8F3</accession>
<name>A0A2G3E8F3_9FIRM</name>
<reference evidence="2" key="1">
    <citation type="submission" date="2017-10" db="EMBL/GenBank/DDBJ databases">
        <title>Resolving the taxonomy of Roseburia spp., Eubacterium rectale and Agathobacter spp. through phylogenomic analysis.</title>
        <authorList>
            <person name="Sheridan P.O."/>
            <person name="Walker A.W."/>
            <person name="Duncan S.H."/>
            <person name="Scott K.P."/>
            <person name="Toole P.W.O."/>
            <person name="Luis P."/>
            <person name="Flint H.J."/>
        </authorList>
    </citation>
    <scope>NUCLEOTIDE SEQUENCE [LARGE SCALE GENOMIC DNA]</scope>
    <source>
        <strain evidence="2">JK10</strain>
    </source>
</reference>